<evidence type="ECO:0000256" key="2">
    <source>
        <dbReference type="ARBA" id="ARBA00004123"/>
    </source>
</evidence>
<comment type="caution">
    <text evidence="9">The sequence shown here is derived from an EMBL/GenBank/DDBJ whole genome shotgun (WGS) entry which is preliminary data.</text>
</comment>
<proteinExistence type="inferred from homology"/>
<comment type="subcellular location">
    <subcellularLocation>
        <location evidence="2">Nucleus</location>
    </subcellularLocation>
</comment>
<dbReference type="Proteomes" id="UP000683360">
    <property type="component" value="Unassembled WGS sequence"/>
</dbReference>
<dbReference type="GO" id="GO:0046872">
    <property type="term" value="F:metal ion binding"/>
    <property type="evidence" value="ECO:0007669"/>
    <property type="project" value="UniProtKB-KW"/>
</dbReference>
<dbReference type="OrthoDB" id="6147640at2759"/>
<keyword evidence="6" id="KW-0378">Hydrolase</keyword>
<dbReference type="AlphaFoldDB" id="A0A8S3VCR6"/>
<comment type="similarity">
    <text evidence="3">Belongs to the HARBI1 family.</text>
</comment>
<evidence type="ECO:0000256" key="5">
    <source>
        <dbReference type="ARBA" id="ARBA00022723"/>
    </source>
</evidence>
<dbReference type="InterPro" id="IPR045249">
    <property type="entry name" value="HARBI1-like"/>
</dbReference>
<dbReference type="EMBL" id="CAJPWZ010003260">
    <property type="protein sequence ID" value="CAG2255251.1"/>
    <property type="molecule type" value="Genomic_DNA"/>
</dbReference>
<organism evidence="9 10">
    <name type="scientific">Mytilus edulis</name>
    <name type="common">Blue mussel</name>
    <dbReference type="NCBI Taxonomy" id="6550"/>
    <lineage>
        <taxon>Eukaryota</taxon>
        <taxon>Metazoa</taxon>
        <taxon>Spiralia</taxon>
        <taxon>Lophotrochozoa</taxon>
        <taxon>Mollusca</taxon>
        <taxon>Bivalvia</taxon>
        <taxon>Autobranchia</taxon>
        <taxon>Pteriomorphia</taxon>
        <taxon>Mytilida</taxon>
        <taxon>Mytiloidea</taxon>
        <taxon>Mytilidae</taxon>
        <taxon>Mytilinae</taxon>
        <taxon>Mytilus</taxon>
    </lineage>
</organism>
<protein>
    <recommendedName>
        <fullName evidence="8">DDE Tnp4 domain-containing protein</fullName>
    </recommendedName>
</protein>
<evidence type="ECO:0000256" key="7">
    <source>
        <dbReference type="ARBA" id="ARBA00023242"/>
    </source>
</evidence>
<reference evidence="9" key="1">
    <citation type="submission" date="2021-03" db="EMBL/GenBank/DDBJ databases">
        <authorList>
            <person name="Bekaert M."/>
        </authorList>
    </citation>
    <scope>NUCLEOTIDE SEQUENCE</scope>
</reference>
<evidence type="ECO:0000259" key="8">
    <source>
        <dbReference type="Pfam" id="PF13359"/>
    </source>
</evidence>
<keyword evidence="4" id="KW-0540">Nuclease</keyword>
<dbReference type="PANTHER" id="PTHR22930:SF85">
    <property type="entry name" value="GH03217P-RELATED"/>
    <property type="match status" value="1"/>
</dbReference>
<evidence type="ECO:0000256" key="6">
    <source>
        <dbReference type="ARBA" id="ARBA00022801"/>
    </source>
</evidence>
<dbReference type="GO" id="GO:0005634">
    <property type="term" value="C:nucleus"/>
    <property type="evidence" value="ECO:0007669"/>
    <property type="project" value="UniProtKB-SubCell"/>
</dbReference>
<gene>
    <name evidence="9" type="ORF">MEDL_66639</name>
</gene>
<accession>A0A8S3VCR6</accession>
<dbReference type="InterPro" id="IPR027806">
    <property type="entry name" value="HARBI1_dom"/>
</dbReference>
<keyword evidence="7" id="KW-0539">Nucleus</keyword>
<feature type="domain" description="DDE Tnp4" evidence="8">
    <location>
        <begin position="165"/>
        <end position="319"/>
    </location>
</feature>
<dbReference type="GO" id="GO:0004518">
    <property type="term" value="F:nuclease activity"/>
    <property type="evidence" value="ECO:0007669"/>
    <property type="project" value="UniProtKB-KW"/>
</dbReference>
<evidence type="ECO:0000256" key="3">
    <source>
        <dbReference type="ARBA" id="ARBA00006958"/>
    </source>
</evidence>
<keyword evidence="5" id="KW-0479">Metal-binding</keyword>
<evidence type="ECO:0000256" key="4">
    <source>
        <dbReference type="ARBA" id="ARBA00022722"/>
    </source>
</evidence>
<keyword evidence="10" id="KW-1185">Reference proteome</keyword>
<comment type="cofactor">
    <cofactor evidence="1">
        <name>a divalent metal cation</name>
        <dbReference type="ChEBI" id="CHEBI:60240"/>
    </cofactor>
</comment>
<evidence type="ECO:0000313" key="9">
    <source>
        <dbReference type="EMBL" id="CAG2255251.1"/>
    </source>
</evidence>
<dbReference type="Pfam" id="PF13359">
    <property type="entry name" value="DDE_Tnp_4"/>
    <property type="match status" value="1"/>
</dbReference>
<evidence type="ECO:0000313" key="10">
    <source>
        <dbReference type="Proteomes" id="UP000683360"/>
    </source>
</evidence>
<dbReference type="PANTHER" id="PTHR22930">
    <property type="match status" value="1"/>
</dbReference>
<sequence length="368" mass="42271">MTEVYLLLQDLITQTEDDSIDRLYQIHKSVSKRKLVFSVVSCLAAKRRHIARVKNYVENVIPQYTPDDFKNRFRMSRSTFDALVLSLSPQLAVGLKGGIMKVSIEKQLLIFIRYASCQQILTELADSFGVYLLPALVKWPSGMKVQETVDMFFQHKGFPGVLGAIDGSHIPIKTPKVDGEQYYNRKKFPSIILQAVCDKNLHFLDFYCGWPGSVHDSRVLKNSPLFTSASDNKERMFPGNTHLIGDAAYALSQWVMTPFKDFGNLSAEQKRYNYIHSSSRMCIDRAFGALKGRFRRLRYIDMKDMPEVVKFVLSCCTLHEVCLANFDDFDEYIEEGLNANEEINDFQDFLRRRPSAQHKRQSIVDMLG</sequence>
<evidence type="ECO:0000256" key="1">
    <source>
        <dbReference type="ARBA" id="ARBA00001968"/>
    </source>
</evidence>
<name>A0A8S3VCR6_MYTED</name>
<dbReference type="GO" id="GO:0016787">
    <property type="term" value="F:hydrolase activity"/>
    <property type="evidence" value="ECO:0007669"/>
    <property type="project" value="UniProtKB-KW"/>
</dbReference>